<name>A0A7W3QS65_ACTNM</name>
<protein>
    <recommendedName>
        <fullName evidence="2">Peptidase C51 domain-containing protein</fullName>
    </recommendedName>
</protein>
<feature type="domain" description="Peptidase C51" evidence="2">
    <location>
        <begin position="42"/>
        <end position="128"/>
    </location>
</feature>
<proteinExistence type="predicted"/>
<accession>A0A7W3QS65</accession>
<evidence type="ECO:0000313" key="4">
    <source>
        <dbReference type="Proteomes" id="UP000572680"/>
    </source>
</evidence>
<reference evidence="3 4" key="1">
    <citation type="submission" date="2020-08" db="EMBL/GenBank/DDBJ databases">
        <title>Genomic Encyclopedia of Type Strains, Phase IV (KMG-IV): sequencing the most valuable type-strain genomes for metagenomic binning, comparative biology and taxonomic classification.</title>
        <authorList>
            <person name="Goeker M."/>
        </authorList>
    </citation>
    <scope>NUCLEOTIDE SEQUENCE [LARGE SCALE GENOMIC DNA]</scope>
    <source>
        <strain evidence="3 4">DSM 44197</strain>
    </source>
</reference>
<organism evidence="3 4">
    <name type="scientific">Actinomadura namibiensis</name>
    <dbReference type="NCBI Taxonomy" id="182080"/>
    <lineage>
        <taxon>Bacteria</taxon>
        <taxon>Bacillati</taxon>
        <taxon>Actinomycetota</taxon>
        <taxon>Actinomycetes</taxon>
        <taxon>Streptosporangiales</taxon>
        <taxon>Thermomonosporaceae</taxon>
        <taxon>Actinomadura</taxon>
    </lineage>
</organism>
<gene>
    <name evidence="3" type="ORF">HNR61_009094</name>
</gene>
<dbReference type="Proteomes" id="UP000572680">
    <property type="component" value="Unassembled WGS sequence"/>
</dbReference>
<sequence length="342" mass="36842">MDPVGEKLLEIAKKELGYREKAGGYTKYGEWYGKTFEGGDDYYTTAPWCDMFLAWAANQAKVEDWAGEFAATISHARWFQRNDAWGTEPEPGAVVFFAWSGSKDTGAIQHVGLVESVKGSTLHTIEANTDGVHLRRKVRDFDSVVGYGYPGKVKVEGKSFPWLTAARTEKSHTPKHAAPAPRTLPEADRSGDMVTVGRTGHNDGGIPLLQQETLLGGLLAVVLCGTVVLAVGKAAAARVPTSAPIRVRKRGRHHRVPVTLPAGIRPADLDAADAGTLVMPAVSAAVAAEVEDREFWSRVTPLQQDEDLAFWDSLHADLASLRSGGLPLVPADDLGRDDVGHG</sequence>
<dbReference type="Pfam" id="PF05257">
    <property type="entry name" value="CHAP"/>
    <property type="match status" value="1"/>
</dbReference>
<evidence type="ECO:0000256" key="1">
    <source>
        <dbReference type="SAM" id="MobiDB-lite"/>
    </source>
</evidence>
<feature type="region of interest" description="Disordered" evidence="1">
    <location>
        <begin position="168"/>
        <end position="190"/>
    </location>
</feature>
<dbReference type="EMBL" id="JACJIA010000023">
    <property type="protein sequence ID" value="MBA8957401.1"/>
    <property type="molecule type" value="Genomic_DNA"/>
</dbReference>
<dbReference type="RefSeq" id="WP_182849230.1">
    <property type="nucleotide sequence ID" value="NZ_BAAALP010000064.1"/>
</dbReference>
<comment type="caution">
    <text evidence="3">The sequence shown here is derived from an EMBL/GenBank/DDBJ whole genome shotgun (WGS) entry which is preliminary data.</text>
</comment>
<keyword evidence="4" id="KW-1185">Reference proteome</keyword>
<evidence type="ECO:0000259" key="2">
    <source>
        <dbReference type="Pfam" id="PF05257"/>
    </source>
</evidence>
<evidence type="ECO:0000313" key="3">
    <source>
        <dbReference type="EMBL" id="MBA8957401.1"/>
    </source>
</evidence>
<dbReference type="InterPro" id="IPR007921">
    <property type="entry name" value="CHAP_dom"/>
</dbReference>
<dbReference type="AlphaFoldDB" id="A0A7W3QS65"/>